<dbReference type="Gene3D" id="2.30.110.10">
    <property type="entry name" value="Electron Transport, Fmn-binding Protein, Chain A"/>
    <property type="match status" value="1"/>
</dbReference>
<dbReference type="EMBL" id="CP000384">
    <property type="protein sequence ID" value="ABG06810.1"/>
    <property type="molecule type" value="Genomic_DNA"/>
</dbReference>
<dbReference type="KEGG" id="mmc:Mmcs_0689"/>
<name>A0A5Q5BF47_MYCSS</name>
<sequence length="129" mass="13930">MAYLEPPWFTRVVFNWIAKVTGVGGAETLTVSRRRTGGLQSVPVIPVEVSGHRYVVSTRGEAQWVKNLRASGTATIGSTAYVAREVAESERPVVLAAYREKAGCRRGVLPPAAGRRRPSGVRARAEIAV</sequence>
<dbReference type="InterPro" id="IPR012349">
    <property type="entry name" value="Split_barrel_FMN-bd"/>
</dbReference>
<gene>
    <name evidence="1" type="ordered locus">Mmcs_0689</name>
</gene>
<organism evidence="1">
    <name type="scientific">Mycobacterium sp. (strain MCS)</name>
    <dbReference type="NCBI Taxonomy" id="164756"/>
    <lineage>
        <taxon>Bacteria</taxon>
        <taxon>Bacillati</taxon>
        <taxon>Actinomycetota</taxon>
        <taxon>Actinomycetes</taxon>
        <taxon>Mycobacteriales</taxon>
        <taxon>Mycobacteriaceae</taxon>
        <taxon>Mycobacterium</taxon>
    </lineage>
</organism>
<reference evidence="1" key="1">
    <citation type="submission" date="2006-06" db="EMBL/GenBank/DDBJ databases">
        <title>Complete sequence of chromosome of Mycobacterium sp. MCS.</title>
        <authorList>
            <consortium name="US DOE Joint Genome Institute"/>
            <person name="Copeland A."/>
            <person name="Lucas S."/>
            <person name="Lapidus A."/>
            <person name="Barry K."/>
            <person name="Detter J.C."/>
            <person name="Glavina del Rio T."/>
            <person name="Hammon N."/>
            <person name="Israni S."/>
            <person name="Dalin E."/>
            <person name="Tice H."/>
            <person name="Pitluck S."/>
            <person name="Martinez M."/>
            <person name="Schmutz J."/>
            <person name="Larimer F."/>
            <person name="Land M."/>
            <person name="Hauser L."/>
            <person name="Kyrpides N."/>
            <person name="Kim E."/>
            <person name="Miller C.D."/>
            <person name="Hughes J.E."/>
            <person name="Anderson A.J."/>
            <person name="Sims R.C."/>
            <person name="Richardson P."/>
        </authorList>
    </citation>
    <scope>NUCLEOTIDE SEQUENCE [LARGE SCALE GENOMIC DNA]</scope>
    <source>
        <strain evidence="1">MCS</strain>
    </source>
</reference>
<proteinExistence type="predicted"/>
<evidence type="ECO:0000313" key="1">
    <source>
        <dbReference type="EMBL" id="ABG06810.1"/>
    </source>
</evidence>
<protein>
    <recommendedName>
        <fullName evidence="2">Nitroreductase family deazaflavin-dependent oxidoreductase</fullName>
    </recommendedName>
</protein>
<dbReference type="AlphaFoldDB" id="A0A5Q5BF47"/>
<accession>A0A5Q5BF47</accession>
<evidence type="ECO:0008006" key="2">
    <source>
        <dbReference type="Google" id="ProtNLM"/>
    </source>
</evidence>